<evidence type="ECO:0000313" key="4">
    <source>
        <dbReference type="WBParaSite" id="TCNE_0001847001-mRNA-1"/>
    </source>
</evidence>
<feature type="compositionally biased region" description="Basic and acidic residues" evidence="1">
    <location>
        <begin position="1"/>
        <end position="11"/>
    </location>
</feature>
<gene>
    <name evidence="2" type="ORF">TCNE_LOCUS18466</name>
</gene>
<dbReference type="AlphaFoldDB" id="A0A183VCJ6"/>
<dbReference type="WBParaSite" id="TCNE_0001847001-mRNA-1">
    <property type="protein sequence ID" value="TCNE_0001847001-mRNA-1"/>
    <property type="gene ID" value="TCNE_0001847001"/>
</dbReference>
<evidence type="ECO:0000313" key="3">
    <source>
        <dbReference type="Proteomes" id="UP000050794"/>
    </source>
</evidence>
<reference evidence="4" key="1">
    <citation type="submission" date="2016-06" db="UniProtKB">
        <authorList>
            <consortium name="WormBaseParasite"/>
        </authorList>
    </citation>
    <scope>IDENTIFICATION</scope>
</reference>
<keyword evidence="3" id="KW-1185">Reference proteome</keyword>
<accession>A0A183VCJ6</accession>
<dbReference type="Proteomes" id="UP000050794">
    <property type="component" value="Unassembled WGS sequence"/>
</dbReference>
<protein>
    <submittedName>
        <fullName evidence="4">Transmembrane protein</fullName>
    </submittedName>
</protein>
<proteinExistence type="predicted"/>
<feature type="region of interest" description="Disordered" evidence="1">
    <location>
        <begin position="1"/>
        <end position="22"/>
    </location>
</feature>
<sequence>MVTTRQVERHSSSSRATSTSSLLQCATPPNSMVDWATIVVHLFAFLCISVYAEVELPDKRAQFDDPCKYLFPFFYIHLKFFCHHVLHEKYFFCVV</sequence>
<reference evidence="2 3" key="2">
    <citation type="submission" date="2018-11" db="EMBL/GenBank/DDBJ databases">
        <authorList>
            <consortium name="Pathogen Informatics"/>
        </authorList>
    </citation>
    <scope>NUCLEOTIDE SEQUENCE [LARGE SCALE GENOMIC DNA]</scope>
</reference>
<evidence type="ECO:0000256" key="1">
    <source>
        <dbReference type="SAM" id="MobiDB-lite"/>
    </source>
</evidence>
<evidence type="ECO:0000313" key="2">
    <source>
        <dbReference type="EMBL" id="VDM49787.1"/>
    </source>
</evidence>
<name>A0A183VCJ6_TOXCA</name>
<dbReference type="EMBL" id="UYWY01025559">
    <property type="protein sequence ID" value="VDM49787.1"/>
    <property type="molecule type" value="Genomic_DNA"/>
</dbReference>
<organism evidence="3 4">
    <name type="scientific">Toxocara canis</name>
    <name type="common">Canine roundworm</name>
    <dbReference type="NCBI Taxonomy" id="6265"/>
    <lineage>
        <taxon>Eukaryota</taxon>
        <taxon>Metazoa</taxon>
        <taxon>Ecdysozoa</taxon>
        <taxon>Nematoda</taxon>
        <taxon>Chromadorea</taxon>
        <taxon>Rhabditida</taxon>
        <taxon>Spirurina</taxon>
        <taxon>Ascaridomorpha</taxon>
        <taxon>Ascaridoidea</taxon>
        <taxon>Toxocaridae</taxon>
        <taxon>Toxocara</taxon>
    </lineage>
</organism>